<dbReference type="EMBL" id="CP126217">
    <property type="protein sequence ID" value="WIA19318.1"/>
    <property type="molecule type" value="Genomic_DNA"/>
</dbReference>
<dbReference type="SMART" id="SM00015">
    <property type="entry name" value="IQ"/>
    <property type="match status" value="2"/>
</dbReference>
<dbReference type="Proteomes" id="UP001244341">
    <property type="component" value="Chromosome 10b"/>
</dbReference>
<evidence type="ECO:0000256" key="1">
    <source>
        <dbReference type="SAM" id="MobiDB-lite"/>
    </source>
</evidence>
<dbReference type="InterPro" id="IPR027417">
    <property type="entry name" value="P-loop_NTPase"/>
</dbReference>
<dbReference type="Gene3D" id="1.20.5.190">
    <property type="match status" value="1"/>
</dbReference>
<feature type="compositionally biased region" description="Polar residues" evidence="1">
    <location>
        <begin position="65"/>
        <end position="75"/>
    </location>
</feature>
<keyword evidence="3" id="KW-1185">Reference proteome</keyword>
<organism evidence="2 3">
    <name type="scientific">Tetradesmus obliquus</name>
    <name type="common">Green alga</name>
    <name type="synonym">Acutodesmus obliquus</name>
    <dbReference type="NCBI Taxonomy" id="3088"/>
    <lineage>
        <taxon>Eukaryota</taxon>
        <taxon>Viridiplantae</taxon>
        <taxon>Chlorophyta</taxon>
        <taxon>core chlorophytes</taxon>
        <taxon>Chlorophyceae</taxon>
        <taxon>CS clade</taxon>
        <taxon>Sphaeropleales</taxon>
        <taxon>Scenedesmaceae</taxon>
        <taxon>Tetradesmus</taxon>
    </lineage>
</organism>
<dbReference type="InterPro" id="IPR000048">
    <property type="entry name" value="IQ_motif_EF-hand-BS"/>
</dbReference>
<dbReference type="CDD" id="cd23767">
    <property type="entry name" value="IQCD"/>
    <property type="match status" value="1"/>
</dbReference>
<protein>
    <submittedName>
        <fullName evidence="2">Uncharacterized protein</fullName>
    </submittedName>
</protein>
<feature type="compositionally biased region" description="Low complexity" evidence="1">
    <location>
        <begin position="78"/>
        <end position="99"/>
    </location>
</feature>
<reference evidence="2 3" key="1">
    <citation type="submission" date="2023-05" db="EMBL/GenBank/DDBJ databases">
        <title>A 100% complete, gapless, phased diploid assembly of the Scenedesmus obliquus UTEX 3031 genome.</title>
        <authorList>
            <person name="Biondi T.C."/>
            <person name="Hanschen E.R."/>
            <person name="Kwon T."/>
            <person name="Eng W."/>
            <person name="Kruse C.P.S."/>
            <person name="Koehler S.I."/>
            <person name="Kunde Y."/>
            <person name="Gleasner C.D."/>
            <person name="You Mak K.T."/>
            <person name="Polle J."/>
            <person name="Hovde B.T."/>
            <person name="Starkenburg S.R."/>
        </authorList>
    </citation>
    <scope>NUCLEOTIDE SEQUENCE [LARGE SCALE GENOMIC DNA]</scope>
    <source>
        <strain evidence="2 3">DOE0152z</strain>
    </source>
</reference>
<accession>A0ABY8UCX7</accession>
<feature type="compositionally biased region" description="Low complexity" evidence="1">
    <location>
        <begin position="53"/>
        <end position="64"/>
    </location>
</feature>
<proteinExistence type="predicted"/>
<dbReference type="Pfam" id="PF00612">
    <property type="entry name" value="IQ"/>
    <property type="match status" value="2"/>
</dbReference>
<feature type="region of interest" description="Disordered" evidence="1">
    <location>
        <begin position="52"/>
        <end position="100"/>
    </location>
</feature>
<gene>
    <name evidence="2" type="ORF">OEZ85_003951</name>
</gene>
<name>A0ABY8UCX7_TETOB</name>
<dbReference type="SUPFAM" id="SSF52540">
    <property type="entry name" value="P-loop containing nucleoside triphosphate hydrolases"/>
    <property type="match status" value="1"/>
</dbReference>
<sequence>MEEAAVVLQAAARGYLTRKQLQQQREREEQAAVLIQAGARGMLERRRLHAILQEQQQQQQQQQQPPGYSSLSASMLPSYGSSGAVRGSGSAGSNGRKGSQLPSPAGLLLLLYIHTAVPRCTPGADAGRTMPALLQ</sequence>
<evidence type="ECO:0000313" key="2">
    <source>
        <dbReference type="EMBL" id="WIA19318.1"/>
    </source>
</evidence>
<dbReference type="PROSITE" id="PS50096">
    <property type="entry name" value="IQ"/>
    <property type="match status" value="2"/>
</dbReference>
<evidence type="ECO:0000313" key="3">
    <source>
        <dbReference type="Proteomes" id="UP001244341"/>
    </source>
</evidence>